<evidence type="ECO:0000313" key="1">
    <source>
        <dbReference type="EMBL" id="MBB6049244.1"/>
    </source>
</evidence>
<gene>
    <name evidence="1" type="ORF">HNQ39_001006</name>
</gene>
<name>A0A7W9SNQ6_ARMRO</name>
<protein>
    <submittedName>
        <fullName evidence="1">Uncharacterized protein</fullName>
    </submittedName>
</protein>
<reference evidence="1 2" key="1">
    <citation type="submission" date="2020-08" db="EMBL/GenBank/DDBJ databases">
        <title>Genomic Encyclopedia of Type Strains, Phase IV (KMG-IV): sequencing the most valuable type-strain genomes for metagenomic binning, comparative biology and taxonomic classification.</title>
        <authorList>
            <person name="Goeker M."/>
        </authorList>
    </citation>
    <scope>NUCLEOTIDE SEQUENCE [LARGE SCALE GENOMIC DNA]</scope>
    <source>
        <strain evidence="1 2">DSM 23562</strain>
    </source>
</reference>
<dbReference type="EMBL" id="JACHGW010000001">
    <property type="protein sequence ID" value="MBB6049244.1"/>
    <property type="molecule type" value="Genomic_DNA"/>
</dbReference>
<keyword evidence="2" id="KW-1185">Reference proteome</keyword>
<organism evidence="1 2">
    <name type="scientific">Armatimonas rosea</name>
    <dbReference type="NCBI Taxonomy" id="685828"/>
    <lineage>
        <taxon>Bacteria</taxon>
        <taxon>Bacillati</taxon>
        <taxon>Armatimonadota</taxon>
        <taxon>Armatimonadia</taxon>
        <taxon>Armatimonadales</taxon>
        <taxon>Armatimonadaceae</taxon>
        <taxon>Armatimonas</taxon>
    </lineage>
</organism>
<accession>A0A7W9SNQ6</accession>
<dbReference type="AlphaFoldDB" id="A0A7W9SNQ6"/>
<comment type="caution">
    <text evidence="1">The sequence shown here is derived from an EMBL/GenBank/DDBJ whole genome shotgun (WGS) entry which is preliminary data.</text>
</comment>
<evidence type="ECO:0000313" key="2">
    <source>
        <dbReference type="Proteomes" id="UP000520814"/>
    </source>
</evidence>
<dbReference type="RefSeq" id="WP_184192856.1">
    <property type="nucleotide sequence ID" value="NZ_JACHGW010000001.1"/>
</dbReference>
<dbReference type="Proteomes" id="UP000520814">
    <property type="component" value="Unassembled WGS sequence"/>
</dbReference>
<proteinExistence type="predicted"/>
<sequence>MIADATGRIQGAIPGGTMLNRQPGAATGYVRDQLQRAIAYLKLPPHTAPLRPVRLPSLPPSKTPLAVPAGVRLFIRLPEHPQPAYRVPIVQPIALTSAEWATLAHPSAPRTVAAELLRVWLEQVFPVGMKEMVGANIHNDRVGGSLTLRPAGSDTKYRYAILSGTVALTLAGRTQVEHGGTLKAVLAYPKTGSGIVALKGILNGTYPETDSFQTRVTQHPYVVVLESL</sequence>